<sequence length="127" mass="14338">MEAIRDLEPKLDSVMVDINLLRADFHMMSERVKTAELHIHLLQSTAKKLEDQDQCLTKQQAQNAAQVEDHEGMDCADLLKDVSLQALLIKDRVELEEELSEEEIGQAIRELQSGKAAGRNGIPVELY</sequence>
<dbReference type="Proteomes" id="UP001066276">
    <property type="component" value="Chromosome 3_1"/>
</dbReference>
<keyword evidence="2" id="KW-1185">Reference proteome</keyword>
<reference evidence="1" key="1">
    <citation type="journal article" date="2022" name="bioRxiv">
        <title>Sequencing and chromosome-scale assembly of the giantPleurodeles waltlgenome.</title>
        <authorList>
            <person name="Brown T."/>
            <person name="Elewa A."/>
            <person name="Iarovenko S."/>
            <person name="Subramanian E."/>
            <person name="Araus A.J."/>
            <person name="Petzold A."/>
            <person name="Susuki M."/>
            <person name="Suzuki K.-i.T."/>
            <person name="Hayashi T."/>
            <person name="Toyoda A."/>
            <person name="Oliveira C."/>
            <person name="Osipova E."/>
            <person name="Leigh N.D."/>
            <person name="Simon A."/>
            <person name="Yun M.H."/>
        </authorList>
    </citation>
    <scope>NUCLEOTIDE SEQUENCE</scope>
    <source>
        <strain evidence="1">20211129_DDA</strain>
        <tissue evidence="1">Liver</tissue>
    </source>
</reference>
<dbReference type="EMBL" id="JANPWB010000005">
    <property type="protein sequence ID" value="KAJ1186639.1"/>
    <property type="molecule type" value="Genomic_DNA"/>
</dbReference>
<gene>
    <name evidence="1" type="ORF">NDU88_003420</name>
</gene>
<name>A0AAV7UF44_PLEWA</name>
<organism evidence="1 2">
    <name type="scientific">Pleurodeles waltl</name>
    <name type="common">Iberian ribbed newt</name>
    <dbReference type="NCBI Taxonomy" id="8319"/>
    <lineage>
        <taxon>Eukaryota</taxon>
        <taxon>Metazoa</taxon>
        <taxon>Chordata</taxon>
        <taxon>Craniata</taxon>
        <taxon>Vertebrata</taxon>
        <taxon>Euteleostomi</taxon>
        <taxon>Amphibia</taxon>
        <taxon>Batrachia</taxon>
        <taxon>Caudata</taxon>
        <taxon>Salamandroidea</taxon>
        <taxon>Salamandridae</taxon>
        <taxon>Pleurodelinae</taxon>
        <taxon>Pleurodeles</taxon>
    </lineage>
</organism>
<accession>A0AAV7UF44</accession>
<proteinExistence type="predicted"/>
<comment type="caution">
    <text evidence="1">The sequence shown here is derived from an EMBL/GenBank/DDBJ whole genome shotgun (WGS) entry which is preliminary data.</text>
</comment>
<evidence type="ECO:0000313" key="2">
    <source>
        <dbReference type="Proteomes" id="UP001066276"/>
    </source>
</evidence>
<evidence type="ECO:0000313" key="1">
    <source>
        <dbReference type="EMBL" id="KAJ1186639.1"/>
    </source>
</evidence>
<protein>
    <submittedName>
        <fullName evidence="1">Uncharacterized protein</fullName>
    </submittedName>
</protein>
<dbReference type="AlphaFoldDB" id="A0AAV7UF44"/>